<evidence type="ECO:0000256" key="3">
    <source>
        <dbReference type="ARBA" id="ARBA00023237"/>
    </source>
</evidence>
<keyword evidence="1" id="KW-1134">Transmembrane beta strand</keyword>
<feature type="domain" description="Polypeptide-transport-associated ShlB-type" evidence="6">
    <location>
        <begin position="62"/>
        <end position="135"/>
    </location>
</feature>
<dbReference type="InterPro" id="IPR005565">
    <property type="entry name" value="Hemolysn_activator_HlyB_C"/>
</dbReference>
<evidence type="ECO:0000256" key="2">
    <source>
        <dbReference type="ARBA" id="ARBA00022692"/>
    </source>
</evidence>
<protein>
    <recommendedName>
        <fullName evidence="9">ShlB/FhaC/HecB family hemolysin secretion/activation protein</fullName>
    </recommendedName>
</protein>
<dbReference type="PANTHER" id="PTHR34597">
    <property type="entry name" value="SLR1661 PROTEIN"/>
    <property type="match status" value="1"/>
</dbReference>
<evidence type="ECO:0000256" key="1">
    <source>
        <dbReference type="ARBA" id="ARBA00022452"/>
    </source>
</evidence>
<dbReference type="InterPro" id="IPR013686">
    <property type="entry name" value="Polypept-transport_assoc_ShlB"/>
</dbReference>
<dbReference type="GO" id="GO:0046819">
    <property type="term" value="P:protein secretion by the type V secretion system"/>
    <property type="evidence" value="ECO:0007669"/>
    <property type="project" value="TreeGrafter"/>
</dbReference>
<keyword evidence="2" id="KW-0812">Transmembrane</keyword>
<reference evidence="7 8" key="1">
    <citation type="submission" date="2015-12" db="EMBL/GenBank/DDBJ databases">
        <title>Diversity of Burkholderia near neighbor genomes.</title>
        <authorList>
            <person name="Sahl J."/>
            <person name="Wagner D."/>
            <person name="Keim P."/>
        </authorList>
    </citation>
    <scope>NUCLEOTIDE SEQUENCE [LARGE SCALE GENOMIC DNA]</scope>
    <source>
        <strain evidence="7 8">MSMB1184WGS</strain>
    </source>
</reference>
<sequence>MGAALLLPGIAHALPPSAGQSMRDIEATRPTLPADTPPDLAIPPPPDAKPPPASDAGPRVRVHAFVIGGNRAFDAEHLQPLLADLVGRELSFDELRQAADRISMYYREHGYVLARAYLPRQDIEGGTVRIDVLEGRYGAVELNNRSRVLDSVLRRPLAGLRHGDAVQGDALERSLLLLDDLAGVAAKGTLRPGAEAGTTDLSVDVERGPFASGSLDLDNYGDALTGRYRATGSVDVEAPLRLGDQFTLRGLTSDARQRYYRAAYQLPVGPASTRLGVAYSDMRYRVGGSFDDLDYHGRASVQSAFVAQPLLRSRRANVSAQLLYENKRLRDDYDAFDVHGAKRIHMGSLSLTGNNQDDWLGGGRSSASVTFGIGRMSGNDPLESDWLAKTHGRFAKLNISALRLQALTARLQLYVQLSAQLASRNLDSSEKFSLGGPYGVRAYALGEGSGDQGWQASAELRYLAAPGWQVSTFVDTGRVQLNKQPWNRERNTLQLSSAGVGVGWYGASRQVNVAVSQPFGRSDDVAAITRSPGVWLQATQYF</sequence>
<dbReference type="EMBL" id="CP013444">
    <property type="protein sequence ID" value="AOK21164.1"/>
    <property type="molecule type" value="Genomic_DNA"/>
</dbReference>
<evidence type="ECO:0000259" key="5">
    <source>
        <dbReference type="Pfam" id="PF03865"/>
    </source>
</evidence>
<keyword evidence="1" id="KW-0472">Membrane</keyword>
<evidence type="ECO:0000259" key="6">
    <source>
        <dbReference type="Pfam" id="PF08479"/>
    </source>
</evidence>
<accession>A0A1B4Q4S1</accession>
<dbReference type="Gene3D" id="3.10.20.310">
    <property type="entry name" value="membrane protein fhac"/>
    <property type="match status" value="1"/>
</dbReference>
<keyword evidence="3" id="KW-0998">Cell outer membrane</keyword>
<dbReference type="PANTHER" id="PTHR34597:SF1">
    <property type="entry name" value="HEME_HEMOPEXIN TRANSPORTER PROTEIN HUXB"/>
    <property type="match status" value="1"/>
</dbReference>
<dbReference type="GO" id="GO:0098046">
    <property type="term" value="C:type V protein secretion system complex"/>
    <property type="evidence" value="ECO:0007669"/>
    <property type="project" value="TreeGrafter"/>
</dbReference>
<gene>
    <name evidence="7" type="ORF">WT26_32090</name>
</gene>
<evidence type="ECO:0008006" key="9">
    <source>
        <dbReference type="Google" id="ProtNLM"/>
    </source>
</evidence>
<evidence type="ECO:0000313" key="7">
    <source>
        <dbReference type="EMBL" id="AOK21164.1"/>
    </source>
</evidence>
<feature type="region of interest" description="Disordered" evidence="4">
    <location>
        <begin position="13"/>
        <end position="57"/>
    </location>
</feature>
<evidence type="ECO:0000313" key="8">
    <source>
        <dbReference type="Proteomes" id="UP000094776"/>
    </source>
</evidence>
<name>A0A1B4Q4S1_BURCE</name>
<organism evidence="7 8">
    <name type="scientific">Burkholderia cepacia</name>
    <name type="common">Pseudomonas cepacia</name>
    <dbReference type="NCBI Taxonomy" id="292"/>
    <lineage>
        <taxon>Bacteria</taxon>
        <taxon>Pseudomonadati</taxon>
        <taxon>Pseudomonadota</taxon>
        <taxon>Betaproteobacteria</taxon>
        <taxon>Burkholderiales</taxon>
        <taxon>Burkholderiaceae</taxon>
        <taxon>Burkholderia</taxon>
        <taxon>Burkholderia cepacia complex</taxon>
    </lineage>
</organism>
<dbReference type="Pfam" id="PF08479">
    <property type="entry name" value="POTRA_2"/>
    <property type="match status" value="1"/>
</dbReference>
<proteinExistence type="predicted"/>
<dbReference type="Gene3D" id="2.40.160.50">
    <property type="entry name" value="membrane protein fhac: a member of the omp85/tpsb transporter family"/>
    <property type="match status" value="1"/>
</dbReference>
<dbReference type="InterPro" id="IPR051544">
    <property type="entry name" value="TPS_OM_transporter"/>
</dbReference>
<dbReference type="GO" id="GO:0008320">
    <property type="term" value="F:protein transmembrane transporter activity"/>
    <property type="evidence" value="ECO:0007669"/>
    <property type="project" value="TreeGrafter"/>
</dbReference>
<dbReference type="Proteomes" id="UP000094776">
    <property type="component" value="Chromosome 2"/>
</dbReference>
<feature type="compositionally biased region" description="Pro residues" evidence="4">
    <location>
        <begin position="40"/>
        <end position="53"/>
    </location>
</feature>
<dbReference type="AlphaFoldDB" id="A0A1B4Q4S1"/>
<feature type="domain" description="Haemolysin activator HlyB C-terminal" evidence="5">
    <location>
        <begin position="197"/>
        <end position="503"/>
    </location>
</feature>
<dbReference type="Pfam" id="PF03865">
    <property type="entry name" value="ShlB"/>
    <property type="match status" value="1"/>
</dbReference>
<evidence type="ECO:0000256" key="4">
    <source>
        <dbReference type="SAM" id="MobiDB-lite"/>
    </source>
</evidence>